<accession>A0A4U6X9X0</accession>
<evidence type="ECO:0000313" key="2">
    <source>
        <dbReference type="Proteomes" id="UP000310108"/>
    </source>
</evidence>
<reference evidence="1 2" key="1">
    <citation type="journal article" date="2019" name="PLoS ONE">
        <title>Comparative genome analysis indicates high evolutionary potential of pathogenicity genes in Colletotrichum tanaceti.</title>
        <authorList>
            <person name="Lelwala R.V."/>
            <person name="Korhonen P.K."/>
            <person name="Young N.D."/>
            <person name="Scott J.B."/>
            <person name="Ades P.A."/>
            <person name="Gasser R.B."/>
            <person name="Taylor P.W.J."/>
        </authorList>
    </citation>
    <scope>NUCLEOTIDE SEQUENCE [LARGE SCALE GENOMIC DNA]</scope>
    <source>
        <strain evidence="1">BRIP57314</strain>
    </source>
</reference>
<protein>
    <submittedName>
        <fullName evidence="1">Uncharacterized protein</fullName>
    </submittedName>
</protein>
<dbReference type="AlphaFoldDB" id="A0A4U6X9X0"/>
<evidence type="ECO:0000313" key="1">
    <source>
        <dbReference type="EMBL" id="TKW52451.1"/>
    </source>
</evidence>
<dbReference type="OrthoDB" id="2013972at2759"/>
<proteinExistence type="predicted"/>
<dbReference type="Proteomes" id="UP000310108">
    <property type="component" value="Unassembled WGS sequence"/>
</dbReference>
<name>A0A4U6X9X0_9PEZI</name>
<dbReference type="STRING" id="1306861.A0A4U6X9X0"/>
<keyword evidence="2" id="KW-1185">Reference proteome</keyword>
<organism evidence="1 2">
    <name type="scientific">Colletotrichum tanaceti</name>
    <dbReference type="NCBI Taxonomy" id="1306861"/>
    <lineage>
        <taxon>Eukaryota</taxon>
        <taxon>Fungi</taxon>
        <taxon>Dikarya</taxon>
        <taxon>Ascomycota</taxon>
        <taxon>Pezizomycotina</taxon>
        <taxon>Sordariomycetes</taxon>
        <taxon>Hypocreomycetidae</taxon>
        <taxon>Glomerellales</taxon>
        <taxon>Glomerellaceae</taxon>
        <taxon>Colletotrichum</taxon>
        <taxon>Colletotrichum destructivum species complex</taxon>
    </lineage>
</organism>
<dbReference type="EMBL" id="PJEX01000237">
    <property type="protein sequence ID" value="TKW52451.1"/>
    <property type="molecule type" value="Genomic_DNA"/>
</dbReference>
<gene>
    <name evidence="1" type="ORF">CTA1_7697</name>
</gene>
<comment type="caution">
    <text evidence="1">The sequence shown here is derived from an EMBL/GenBank/DDBJ whole genome shotgun (WGS) entry which is preliminary data.</text>
</comment>
<sequence length="146" mass="16949">MKTRSDWNLIERLLHLQHYVMTLTLGGNHCLCPKNSGAKQVSDLSTGTGIWSVEYVSLPTALLRYIMSSPLFWMPWETNARPESSMTLKKIGHGQDPKWVLLVIESMEKFGRPQWKQIMEAAGFVDVVETIYKWPTNLWPRDQHYK</sequence>